<dbReference type="CDD" id="cd04163">
    <property type="entry name" value="Era"/>
    <property type="match status" value="1"/>
</dbReference>
<dbReference type="InterPro" id="IPR006073">
    <property type="entry name" value="GTP-bd"/>
</dbReference>
<proteinExistence type="inferred from homology"/>
<evidence type="ECO:0000256" key="1">
    <source>
        <dbReference type="ARBA" id="ARBA00004305"/>
    </source>
</evidence>
<dbReference type="AlphaFoldDB" id="A0A8C8S9G0"/>
<dbReference type="SUPFAM" id="SSF54814">
    <property type="entry name" value="Prokaryotic type KH domain (KH-domain type II)"/>
    <property type="match status" value="1"/>
</dbReference>
<evidence type="ECO:0000256" key="7">
    <source>
        <dbReference type="ARBA" id="ARBA00022741"/>
    </source>
</evidence>
<comment type="subcellular location">
    <subcellularLocation>
        <location evidence="2">Mitochondrion inner membrane</location>
        <topology evidence="2">Peripheral membrane protein</topology>
    </subcellularLocation>
    <subcellularLocation>
        <location evidence="1">Mitochondrion matrix</location>
    </subcellularLocation>
</comment>
<dbReference type="HAMAP" id="MF_00367">
    <property type="entry name" value="GTPase_Era"/>
    <property type="match status" value="1"/>
</dbReference>
<keyword evidence="19" id="KW-1185">Reference proteome</keyword>
<protein>
    <recommendedName>
        <fullName evidence="4">GTPase Era, mitochondrial</fullName>
    </recommendedName>
    <alternativeName>
        <fullName evidence="15">ERA-like protein 1</fullName>
    </alternativeName>
</protein>
<evidence type="ECO:0000256" key="14">
    <source>
        <dbReference type="ARBA" id="ARBA00025227"/>
    </source>
</evidence>
<dbReference type="Gene3D" id="3.30.300.20">
    <property type="match status" value="1"/>
</dbReference>
<dbReference type="GO" id="GO:0019843">
    <property type="term" value="F:rRNA binding"/>
    <property type="evidence" value="ECO:0007669"/>
    <property type="project" value="UniProtKB-KW"/>
</dbReference>
<keyword evidence="13" id="KW-0472">Membrane</keyword>
<dbReference type="FunFam" id="3.30.300.20:FF:000016">
    <property type="entry name" value="GTPase Era, mitochondrial isoform 1"/>
    <property type="match status" value="1"/>
</dbReference>
<organism evidence="18 19">
    <name type="scientific">Pelusios castaneus</name>
    <name type="common">West African mud turtle</name>
    <dbReference type="NCBI Taxonomy" id="367368"/>
    <lineage>
        <taxon>Eukaryota</taxon>
        <taxon>Metazoa</taxon>
        <taxon>Chordata</taxon>
        <taxon>Craniata</taxon>
        <taxon>Vertebrata</taxon>
        <taxon>Euteleostomi</taxon>
        <taxon>Archelosauria</taxon>
        <taxon>Testudinata</taxon>
        <taxon>Testudines</taxon>
        <taxon>Pleurodira</taxon>
        <taxon>Pelomedusidae</taxon>
        <taxon>Pelusios</taxon>
    </lineage>
</organism>
<accession>A0A8C8S9G0</accession>
<evidence type="ECO:0000259" key="17">
    <source>
        <dbReference type="PROSITE" id="PS51713"/>
    </source>
</evidence>
<keyword evidence="6" id="KW-0699">rRNA-binding</keyword>
<name>A0A8C8S9G0_9SAUR</name>
<dbReference type="Pfam" id="PF07650">
    <property type="entry name" value="KH_2"/>
    <property type="match status" value="1"/>
</dbReference>
<evidence type="ECO:0000313" key="18">
    <source>
        <dbReference type="Ensembl" id="ENSPCEP00000015791.1"/>
    </source>
</evidence>
<keyword evidence="10" id="KW-0809">Transit peptide</keyword>
<evidence type="ECO:0000256" key="3">
    <source>
        <dbReference type="ARBA" id="ARBA00007921"/>
    </source>
</evidence>
<dbReference type="NCBIfam" id="TIGR00231">
    <property type="entry name" value="small_GTP"/>
    <property type="match status" value="1"/>
</dbReference>
<feature type="region of interest" description="G2" evidence="16">
    <location>
        <begin position="128"/>
        <end position="132"/>
    </location>
</feature>
<keyword evidence="9" id="KW-0694">RNA-binding</keyword>
<dbReference type="GO" id="GO:0043024">
    <property type="term" value="F:ribosomal small subunit binding"/>
    <property type="evidence" value="ECO:0007669"/>
    <property type="project" value="TreeGrafter"/>
</dbReference>
<comment type="function">
    <text evidence="14">Probable GTPase that plays a role in the mitochondrial ribosomal small subunit assembly. Specifically binds the 12S mitochondrial rRNA (12S mt-rRNA) to a 33 nucleotide section delineating the 3' terminal stem-loop region. May act as a chaperone that protects the 12S mt-rRNA on the 28S mitoribosomal subunit during ribosomal small subunit assembly.</text>
</comment>
<evidence type="ECO:0000256" key="4">
    <source>
        <dbReference type="ARBA" id="ARBA00019149"/>
    </source>
</evidence>
<dbReference type="PANTHER" id="PTHR42698">
    <property type="entry name" value="GTPASE ERA"/>
    <property type="match status" value="1"/>
</dbReference>
<dbReference type="InterPro" id="IPR015946">
    <property type="entry name" value="KH_dom-like_a/b"/>
</dbReference>
<keyword evidence="5" id="KW-0690">Ribosome biogenesis</keyword>
<dbReference type="GO" id="GO:0005525">
    <property type="term" value="F:GTP binding"/>
    <property type="evidence" value="ECO:0007669"/>
    <property type="project" value="UniProtKB-UniRule"/>
</dbReference>
<feature type="region of interest" description="G4" evidence="16">
    <location>
        <begin position="218"/>
        <end position="221"/>
    </location>
</feature>
<dbReference type="PRINTS" id="PR00326">
    <property type="entry name" value="GTP1OBG"/>
</dbReference>
<evidence type="ECO:0000313" key="19">
    <source>
        <dbReference type="Proteomes" id="UP000694393"/>
    </source>
</evidence>
<evidence type="ECO:0000256" key="6">
    <source>
        <dbReference type="ARBA" id="ARBA00022730"/>
    </source>
</evidence>
<keyword evidence="11" id="KW-0496">Mitochondrion</keyword>
<evidence type="ECO:0000256" key="10">
    <source>
        <dbReference type="ARBA" id="ARBA00022946"/>
    </source>
</evidence>
<keyword evidence="12 16" id="KW-0342">GTP-binding</keyword>
<keyword evidence="8" id="KW-0999">Mitochondrion inner membrane</keyword>
<dbReference type="Gene3D" id="3.40.50.300">
    <property type="entry name" value="P-loop containing nucleotide triphosphate hydrolases"/>
    <property type="match status" value="1"/>
</dbReference>
<dbReference type="InterPro" id="IPR030388">
    <property type="entry name" value="G_ERA_dom"/>
</dbReference>
<dbReference type="GO" id="GO:0005759">
    <property type="term" value="C:mitochondrial matrix"/>
    <property type="evidence" value="ECO:0007669"/>
    <property type="project" value="UniProtKB-SubCell"/>
</dbReference>
<comment type="similarity">
    <text evidence="3 16">Belongs to the TRAFAC class TrmE-Era-EngA-EngB-Septin-like GTPase superfamily. Era GTPase family.</text>
</comment>
<evidence type="ECO:0000256" key="9">
    <source>
        <dbReference type="ARBA" id="ARBA00022884"/>
    </source>
</evidence>
<reference evidence="18" key="1">
    <citation type="submission" date="2025-08" db="UniProtKB">
        <authorList>
            <consortium name="Ensembl"/>
        </authorList>
    </citation>
    <scope>IDENTIFICATION</scope>
</reference>
<dbReference type="InterPro" id="IPR005225">
    <property type="entry name" value="Small_GTP-bd"/>
</dbReference>
<reference evidence="18" key="2">
    <citation type="submission" date="2025-09" db="UniProtKB">
        <authorList>
            <consortium name="Ensembl"/>
        </authorList>
    </citation>
    <scope>IDENTIFICATION</scope>
</reference>
<dbReference type="InterPro" id="IPR009019">
    <property type="entry name" value="KH_sf_prok-type"/>
</dbReference>
<evidence type="ECO:0000256" key="15">
    <source>
        <dbReference type="ARBA" id="ARBA00030975"/>
    </source>
</evidence>
<dbReference type="PROSITE" id="PS51713">
    <property type="entry name" value="G_ERA"/>
    <property type="match status" value="1"/>
</dbReference>
<dbReference type="InterPro" id="IPR005662">
    <property type="entry name" value="GTPase_Era-like"/>
</dbReference>
<dbReference type="Pfam" id="PF01926">
    <property type="entry name" value="MMR_HSR1"/>
    <property type="match status" value="1"/>
</dbReference>
<sequence length="470" mass="52341">MAMAGRALRWALRAGWPARARAGSGACFLKNRPQWINTFPACFYGNSSALDIILGISRDKTECVLGQHPPPVSYSKAEQDNLLVQQPDEPENPKVLRVAIIGAPNAGKSTLSNKLLGRKIFPVSKKVHTTRCKAHGVTTEEDTQLIILDTPGLISPMKAKRHNVERSLIQDSRDSMKHADLVLVLVDVLECWKQNGLRPEVLQCLSQVPQVPSILVMNKVDLLKRKACLLDLVTDLTEGVINGKRLGVKSASKMHSDSIRNNPLQSIRTSLFENTSKETGCLQDASEVHRGSGSSTNCNLRVSDSDHMLGSTETVQVANHQVSRGLKNKKGWPHFQEIFMIAAINGEEVETLKKYLLMQAKPGPWEYHSTVLTSQSPQEICDNIIRGKLLEYLPQEVPYSVLQKTEMWEEGPSGELFILQNLLVRKETHVKMLVGRGGDLIRRIAREAGEDLMNIFLCDVHLKLCVKLEK</sequence>
<evidence type="ECO:0000256" key="13">
    <source>
        <dbReference type="ARBA" id="ARBA00023136"/>
    </source>
</evidence>
<dbReference type="CDD" id="cd22534">
    <property type="entry name" value="KH-II_Era"/>
    <property type="match status" value="1"/>
</dbReference>
<dbReference type="InterPro" id="IPR004044">
    <property type="entry name" value="KH_dom_type_2"/>
</dbReference>
<dbReference type="SUPFAM" id="SSF52540">
    <property type="entry name" value="P-loop containing nucleoside triphosphate hydrolases"/>
    <property type="match status" value="1"/>
</dbReference>
<feature type="region of interest" description="G3" evidence="16">
    <location>
        <begin position="149"/>
        <end position="152"/>
    </location>
</feature>
<dbReference type="GO" id="GO:0000028">
    <property type="term" value="P:ribosomal small subunit assembly"/>
    <property type="evidence" value="ECO:0007669"/>
    <property type="project" value="TreeGrafter"/>
</dbReference>
<evidence type="ECO:0000256" key="11">
    <source>
        <dbReference type="ARBA" id="ARBA00023128"/>
    </source>
</evidence>
<feature type="region of interest" description="G1" evidence="16">
    <location>
        <begin position="102"/>
        <end position="109"/>
    </location>
</feature>
<dbReference type="Ensembl" id="ENSPCET00000016346.1">
    <property type="protein sequence ID" value="ENSPCEP00000015791.1"/>
    <property type="gene ID" value="ENSPCEG00000012463.1"/>
</dbReference>
<dbReference type="Proteomes" id="UP000694393">
    <property type="component" value="Unplaced"/>
</dbReference>
<feature type="domain" description="Era-type G" evidence="17">
    <location>
        <begin position="94"/>
        <end position="363"/>
    </location>
</feature>
<dbReference type="InterPro" id="IPR027417">
    <property type="entry name" value="P-loop_NTPase"/>
</dbReference>
<evidence type="ECO:0000256" key="8">
    <source>
        <dbReference type="ARBA" id="ARBA00022792"/>
    </source>
</evidence>
<evidence type="ECO:0000256" key="5">
    <source>
        <dbReference type="ARBA" id="ARBA00022517"/>
    </source>
</evidence>
<evidence type="ECO:0000256" key="16">
    <source>
        <dbReference type="PROSITE-ProRule" id="PRU01050"/>
    </source>
</evidence>
<evidence type="ECO:0000256" key="12">
    <source>
        <dbReference type="ARBA" id="ARBA00023134"/>
    </source>
</evidence>
<keyword evidence="7 16" id="KW-0547">Nucleotide-binding</keyword>
<dbReference type="PANTHER" id="PTHR42698:SF1">
    <property type="entry name" value="GTPASE ERA, MITOCHONDRIAL"/>
    <property type="match status" value="1"/>
</dbReference>
<dbReference type="FunFam" id="3.40.50.300:FF:002220">
    <property type="entry name" value="GTPase Era, mitochondrial"/>
    <property type="match status" value="1"/>
</dbReference>
<dbReference type="GO" id="GO:0005743">
    <property type="term" value="C:mitochondrial inner membrane"/>
    <property type="evidence" value="ECO:0007669"/>
    <property type="project" value="UniProtKB-SubCell"/>
</dbReference>
<feature type="region of interest" description="G5" evidence="16">
    <location>
        <begin position="341"/>
        <end position="343"/>
    </location>
</feature>
<evidence type="ECO:0000256" key="2">
    <source>
        <dbReference type="ARBA" id="ARBA00004637"/>
    </source>
</evidence>